<feature type="domain" description="Transposase DDE" evidence="1">
    <location>
        <begin position="88"/>
        <end position="171"/>
    </location>
</feature>
<dbReference type="OrthoDB" id="9798237at2"/>
<sequence>APSSPGLHQHAISCCRGRGGPSIKGVAGAERDEREALGRSRGGYGTKACMICDGRGLPIAFRLVPGQAHELPQADPLLAGLPRAPGWVVADKGYAAHAFRDAIWDMGSRPAIPAKSNEAPVACPAWIYNNRHHIENAWARLKEWRGVATRYEKTDTSFLGILCLAAAVQWIKR</sequence>
<reference evidence="2 3" key="1">
    <citation type="submission" date="2018-12" db="EMBL/GenBank/DDBJ databases">
        <authorList>
            <person name="Grouzdev D.S."/>
            <person name="Krutkina M.S."/>
        </authorList>
    </citation>
    <scope>NUCLEOTIDE SEQUENCE [LARGE SCALE GENOMIC DNA]</scope>
    <source>
        <strain evidence="2 3">RmlP026</strain>
    </source>
</reference>
<evidence type="ECO:0000313" key="3">
    <source>
        <dbReference type="Proteomes" id="UP000290759"/>
    </source>
</evidence>
<dbReference type="Pfam" id="PF13586">
    <property type="entry name" value="DDE_Tnp_1_2"/>
    <property type="match status" value="1"/>
</dbReference>
<reference evidence="2 3" key="2">
    <citation type="submission" date="2019-02" db="EMBL/GenBank/DDBJ databases">
        <title>'Lichenibacterium ramalinii' gen. nov. sp. nov., 'Lichenibacterium minor' gen. nov. sp. nov.</title>
        <authorList>
            <person name="Pankratov T."/>
        </authorList>
    </citation>
    <scope>NUCLEOTIDE SEQUENCE [LARGE SCALE GENOMIC DNA]</scope>
    <source>
        <strain evidence="2 3">RmlP026</strain>
    </source>
</reference>
<evidence type="ECO:0000313" key="2">
    <source>
        <dbReference type="EMBL" id="RYC28804.1"/>
    </source>
</evidence>
<protein>
    <submittedName>
        <fullName evidence="2">IS5 family transposase</fullName>
    </submittedName>
</protein>
<dbReference type="AlphaFoldDB" id="A0A4V1RTT8"/>
<dbReference type="NCBIfam" id="NF033580">
    <property type="entry name" value="transpos_IS5_3"/>
    <property type="match status" value="1"/>
</dbReference>
<keyword evidence="3" id="KW-1185">Reference proteome</keyword>
<feature type="non-terminal residue" evidence="2">
    <location>
        <position position="1"/>
    </location>
</feature>
<name>A0A4V1RTT8_9HYPH</name>
<organism evidence="2 3">
    <name type="scientific">Lichenibacterium minor</name>
    <dbReference type="NCBI Taxonomy" id="2316528"/>
    <lineage>
        <taxon>Bacteria</taxon>
        <taxon>Pseudomonadati</taxon>
        <taxon>Pseudomonadota</taxon>
        <taxon>Alphaproteobacteria</taxon>
        <taxon>Hyphomicrobiales</taxon>
        <taxon>Lichenihabitantaceae</taxon>
        <taxon>Lichenibacterium</taxon>
    </lineage>
</organism>
<gene>
    <name evidence="2" type="ORF">D3273_27380</name>
</gene>
<comment type="caution">
    <text evidence="2">The sequence shown here is derived from an EMBL/GenBank/DDBJ whole genome shotgun (WGS) entry which is preliminary data.</text>
</comment>
<proteinExistence type="predicted"/>
<evidence type="ECO:0000259" key="1">
    <source>
        <dbReference type="Pfam" id="PF13586"/>
    </source>
</evidence>
<dbReference type="EMBL" id="QYBB01000114">
    <property type="protein sequence ID" value="RYC28804.1"/>
    <property type="molecule type" value="Genomic_DNA"/>
</dbReference>
<dbReference type="Proteomes" id="UP000290759">
    <property type="component" value="Unassembled WGS sequence"/>
</dbReference>
<dbReference type="PANTHER" id="PTHR30007">
    <property type="entry name" value="PHP DOMAIN PROTEIN"/>
    <property type="match status" value="1"/>
</dbReference>
<dbReference type="InterPro" id="IPR025668">
    <property type="entry name" value="Tnp_DDE_dom"/>
</dbReference>
<dbReference type="PANTHER" id="PTHR30007:SF1">
    <property type="entry name" value="BLR1914 PROTEIN"/>
    <property type="match status" value="1"/>
</dbReference>
<dbReference type="RefSeq" id="WP_129230165.1">
    <property type="nucleotide sequence ID" value="NZ_QYBB01000114.1"/>
</dbReference>
<accession>A0A4V1RTT8</accession>